<proteinExistence type="predicted"/>
<comment type="caution">
    <text evidence="1">The sequence shown here is derived from an EMBL/GenBank/DDBJ whole genome shotgun (WGS) entry which is preliminary data.</text>
</comment>
<accession>A0ACA9KY52</accession>
<organism evidence="1 2">
    <name type="scientific">Dentiscutata heterogama</name>
    <dbReference type="NCBI Taxonomy" id="1316150"/>
    <lineage>
        <taxon>Eukaryota</taxon>
        <taxon>Fungi</taxon>
        <taxon>Fungi incertae sedis</taxon>
        <taxon>Mucoromycota</taxon>
        <taxon>Glomeromycotina</taxon>
        <taxon>Glomeromycetes</taxon>
        <taxon>Diversisporales</taxon>
        <taxon>Gigasporaceae</taxon>
        <taxon>Dentiscutata</taxon>
    </lineage>
</organism>
<feature type="non-terminal residue" evidence="1">
    <location>
        <position position="1"/>
    </location>
</feature>
<dbReference type="Proteomes" id="UP000789702">
    <property type="component" value="Unassembled WGS sequence"/>
</dbReference>
<sequence length="198" mass="23085">SSTSNTIVMPYNSRLCIWSDLQSSKPNRSRSVIGINELITATNLFKECSAYLEFTAEDTSIFTPAEVEIRKNNLIETRTKKWKVEKQDKSSEEDDEDEGYENLNLNNLREGEAWWNLDSNDDLAVEEYKEIANLFDFYFDKEENLVAIYNVKTLPKDQEEKIEVILDKNPDLFAKSISELEKEFLKEELKMMEKEGVI</sequence>
<keyword evidence="2" id="KW-1185">Reference proteome</keyword>
<protein>
    <submittedName>
        <fullName evidence="1">17267_t:CDS:1</fullName>
    </submittedName>
</protein>
<evidence type="ECO:0000313" key="2">
    <source>
        <dbReference type="Proteomes" id="UP000789702"/>
    </source>
</evidence>
<evidence type="ECO:0000313" key="1">
    <source>
        <dbReference type="EMBL" id="CAG8500321.1"/>
    </source>
</evidence>
<reference evidence="1" key="1">
    <citation type="submission" date="2021-06" db="EMBL/GenBank/DDBJ databases">
        <authorList>
            <person name="Kallberg Y."/>
            <person name="Tangrot J."/>
            <person name="Rosling A."/>
        </authorList>
    </citation>
    <scope>NUCLEOTIDE SEQUENCE</scope>
    <source>
        <strain evidence="1">IL203A</strain>
    </source>
</reference>
<gene>
    <name evidence="1" type="ORF">DHETER_LOCUS2977</name>
</gene>
<dbReference type="EMBL" id="CAJVPU010002394">
    <property type="protein sequence ID" value="CAG8500321.1"/>
    <property type="molecule type" value="Genomic_DNA"/>
</dbReference>
<name>A0ACA9KY52_9GLOM</name>